<gene>
    <name evidence="4" type="ORF">GQA94_04835</name>
</gene>
<reference evidence="4 5" key="1">
    <citation type="submission" date="2019-12" db="EMBL/GenBank/DDBJ databases">
        <title>Complete genome sequence of Pseudomonas stutzeri.</title>
        <authorList>
            <person name="Lim S.R."/>
            <person name="Kim J.H."/>
        </authorList>
    </citation>
    <scope>NUCLEOTIDE SEQUENCE [LARGE SCALE GENOMIC DNA]</scope>
    <source>
        <strain evidence="4 5">PM101005</strain>
    </source>
</reference>
<dbReference type="InterPro" id="IPR038492">
    <property type="entry name" value="GBBH-like_N_sf"/>
</dbReference>
<proteinExistence type="predicted"/>
<keyword evidence="2" id="KW-0408">Iron</keyword>
<evidence type="ECO:0000259" key="3">
    <source>
        <dbReference type="Pfam" id="PF06155"/>
    </source>
</evidence>
<protein>
    <submittedName>
        <fullName evidence="4">DUF971 domain-containing protein</fullName>
    </submittedName>
</protein>
<evidence type="ECO:0000256" key="1">
    <source>
        <dbReference type="ARBA" id="ARBA00022723"/>
    </source>
</evidence>
<dbReference type="OrthoDB" id="9794178at2"/>
<evidence type="ECO:0000256" key="2">
    <source>
        <dbReference type="ARBA" id="ARBA00023004"/>
    </source>
</evidence>
<dbReference type="Pfam" id="PF06155">
    <property type="entry name" value="GBBH-like_N"/>
    <property type="match status" value="1"/>
</dbReference>
<dbReference type="Gene3D" id="3.30.2020.30">
    <property type="match status" value="1"/>
</dbReference>
<dbReference type="AlphaFoldDB" id="A0A6I6LEU3"/>
<dbReference type="InterPro" id="IPR010376">
    <property type="entry name" value="GBBH-like_N"/>
</dbReference>
<dbReference type="PANTHER" id="PTHR35303">
    <property type="entry name" value="OS02G0197800 PROTEIN"/>
    <property type="match status" value="1"/>
</dbReference>
<dbReference type="GO" id="GO:0046872">
    <property type="term" value="F:metal ion binding"/>
    <property type="evidence" value="ECO:0007669"/>
    <property type="project" value="UniProtKB-KW"/>
</dbReference>
<evidence type="ECO:0000313" key="4">
    <source>
        <dbReference type="EMBL" id="QGZ29429.1"/>
    </source>
</evidence>
<accession>A0A6I6LEU3</accession>
<organism evidence="4 5">
    <name type="scientific">Stutzerimonas stutzeri</name>
    <name type="common">Pseudomonas stutzeri</name>
    <dbReference type="NCBI Taxonomy" id="316"/>
    <lineage>
        <taxon>Bacteria</taxon>
        <taxon>Pseudomonadati</taxon>
        <taxon>Pseudomonadota</taxon>
        <taxon>Gammaproteobacteria</taxon>
        <taxon>Pseudomonadales</taxon>
        <taxon>Pseudomonadaceae</taxon>
        <taxon>Stutzerimonas</taxon>
    </lineage>
</organism>
<feature type="domain" description="Gamma-butyrobetaine hydroxylase-like N-terminal" evidence="3">
    <location>
        <begin position="8"/>
        <end position="89"/>
    </location>
</feature>
<sequence>MRIPTAVKLHRASKTLELEYGPDQRYVLPAEFLRVNSPSAEVQGHGNPILQTGKINVALEGIEPAGQYALKLTFSDGHDSGLYTWDYLHHLATHQQQIWDEYLAALARDGKSRDPDISPVKLML</sequence>
<dbReference type="PANTHER" id="PTHR35303:SF5">
    <property type="entry name" value="OS02G0197800 PROTEIN"/>
    <property type="match status" value="1"/>
</dbReference>
<dbReference type="RefSeq" id="WP_158187014.1">
    <property type="nucleotide sequence ID" value="NZ_CP046902.1"/>
</dbReference>
<evidence type="ECO:0000313" key="5">
    <source>
        <dbReference type="Proteomes" id="UP000438983"/>
    </source>
</evidence>
<keyword evidence="1" id="KW-0479">Metal-binding</keyword>
<dbReference type="Proteomes" id="UP000438983">
    <property type="component" value="Chromosome"/>
</dbReference>
<name>A0A6I6LEU3_STUST</name>
<dbReference type="EMBL" id="CP046902">
    <property type="protein sequence ID" value="QGZ29429.1"/>
    <property type="molecule type" value="Genomic_DNA"/>
</dbReference>